<evidence type="ECO:0000313" key="2">
    <source>
        <dbReference type="EMBL" id="KGR88181.1"/>
    </source>
</evidence>
<sequence>MLAIERLFRRFGYAFGFAGLFTAMFNFEGTFYGVPFITFIVGAVLFLSSWRVQKEVLRHIQFENEGTDLVDRLLSKLCKGKKHREHMIWQALYTFGAFIMLLAAAEDLHIEWPLKIKGIVIAGFIIWFIVTRLFDQKINPADKIKE</sequence>
<feature type="transmembrane region" description="Helical" evidence="1">
    <location>
        <begin position="7"/>
        <end position="25"/>
    </location>
</feature>
<gene>
    <name evidence="2" type="ORF">CD32_02035</name>
</gene>
<keyword evidence="1" id="KW-0812">Transmembrane</keyword>
<accession>A0A0A3ITY2</accession>
<keyword evidence="1" id="KW-0472">Membrane</keyword>
<keyword evidence="1" id="KW-1133">Transmembrane helix</keyword>
<reference evidence="2 3" key="1">
    <citation type="submission" date="2014-02" db="EMBL/GenBank/DDBJ databases">
        <title>Draft genome sequence of Lysinibacillus odysseyi NBRC 100172.</title>
        <authorList>
            <person name="Zhang F."/>
            <person name="Wang G."/>
            <person name="Zhang L."/>
        </authorList>
    </citation>
    <scope>NUCLEOTIDE SEQUENCE [LARGE SCALE GENOMIC DNA]</scope>
    <source>
        <strain evidence="2 3">NBRC 100172</strain>
    </source>
</reference>
<dbReference type="RefSeq" id="WP_036150669.1">
    <property type="nucleotide sequence ID" value="NZ_AVCX01000021.1"/>
</dbReference>
<feature type="transmembrane region" description="Helical" evidence="1">
    <location>
        <begin position="31"/>
        <end position="50"/>
    </location>
</feature>
<dbReference type="AlphaFoldDB" id="A0A0A3ITY2"/>
<proteinExistence type="predicted"/>
<feature type="transmembrane region" description="Helical" evidence="1">
    <location>
        <begin position="87"/>
        <end position="104"/>
    </location>
</feature>
<keyword evidence="3" id="KW-1185">Reference proteome</keyword>
<feature type="transmembrane region" description="Helical" evidence="1">
    <location>
        <begin position="116"/>
        <end position="134"/>
    </location>
</feature>
<comment type="caution">
    <text evidence="2">The sequence shown here is derived from an EMBL/GenBank/DDBJ whole genome shotgun (WGS) entry which is preliminary data.</text>
</comment>
<dbReference type="EMBL" id="JPVP01000042">
    <property type="protein sequence ID" value="KGR88181.1"/>
    <property type="molecule type" value="Genomic_DNA"/>
</dbReference>
<evidence type="ECO:0000256" key="1">
    <source>
        <dbReference type="SAM" id="Phobius"/>
    </source>
</evidence>
<dbReference type="STRING" id="1220589.CD32_02035"/>
<dbReference type="Proteomes" id="UP000030437">
    <property type="component" value="Unassembled WGS sequence"/>
</dbReference>
<evidence type="ECO:0000313" key="3">
    <source>
        <dbReference type="Proteomes" id="UP000030437"/>
    </source>
</evidence>
<protein>
    <submittedName>
        <fullName evidence="2">Uncharacterized protein</fullName>
    </submittedName>
</protein>
<organism evidence="2 3">
    <name type="scientific">Lysinibacillus odysseyi 34hs-1 = NBRC 100172</name>
    <dbReference type="NCBI Taxonomy" id="1220589"/>
    <lineage>
        <taxon>Bacteria</taxon>
        <taxon>Bacillati</taxon>
        <taxon>Bacillota</taxon>
        <taxon>Bacilli</taxon>
        <taxon>Bacillales</taxon>
        <taxon>Bacillaceae</taxon>
        <taxon>Lysinibacillus</taxon>
    </lineage>
</organism>
<name>A0A0A3ITY2_9BACI</name>